<evidence type="ECO:0000313" key="1">
    <source>
        <dbReference type="EMBL" id="MBP0457517.1"/>
    </source>
</evidence>
<dbReference type="Proteomes" id="UP000670475">
    <property type="component" value="Unassembled WGS sequence"/>
</dbReference>
<dbReference type="InterPro" id="IPR046238">
    <property type="entry name" value="DUF6271"/>
</dbReference>
<accession>A0A940MAR7</accession>
<reference evidence="1" key="1">
    <citation type="submission" date="2021-03" db="EMBL/GenBank/DDBJ databases">
        <title>Whole genome sequence of Streptomyces bomunensis MMS17-BM035.</title>
        <authorList>
            <person name="Lee J.H."/>
        </authorList>
    </citation>
    <scope>NUCLEOTIDE SEQUENCE</scope>
    <source>
        <strain evidence="1">MMS17-BM035</strain>
    </source>
</reference>
<proteinExistence type="predicted"/>
<dbReference type="AlphaFoldDB" id="A0A940MAR7"/>
<name>A0A940MAR7_9ACTN</name>
<protein>
    <submittedName>
        <fullName evidence="1">Uncharacterized protein</fullName>
    </submittedName>
</protein>
<comment type="caution">
    <text evidence="1">The sequence shown here is derived from an EMBL/GenBank/DDBJ whole genome shotgun (WGS) entry which is preliminary data.</text>
</comment>
<organism evidence="1 2">
    <name type="scientific">Streptomyces montanisoli</name>
    <dbReference type="NCBI Taxonomy" id="2798581"/>
    <lineage>
        <taxon>Bacteria</taxon>
        <taxon>Bacillati</taxon>
        <taxon>Actinomycetota</taxon>
        <taxon>Actinomycetes</taxon>
        <taxon>Kitasatosporales</taxon>
        <taxon>Streptomycetaceae</taxon>
        <taxon>Streptomyces</taxon>
    </lineage>
</organism>
<dbReference type="EMBL" id="JAGIQL010000023">
    <property type="protein sequence ID" value="MBP0457517.1"/>
    <property type="molecule type" value="Genomic_DNA"/>
</dbReference>
<sequence length="443" mass="49411">MRRICLTLPTNRECGATIAAIGDEAAYAAEHFGVEVHLLILDSCEPGVFAGHARIAHDTPRPPGVVVHHLDEAHQRDFLRRVIDRAGVTKPDLMLDLMLPSAVSYGACTNRAFLIAAALGCESVHRRDSDSRYQVLDGAPVFPVHHELRSLGRRAADAADGVSDTALDPRLAHRPVTMVGSSFVGELSVDIAEIERLDRDVYYDVVSLWAPVEWSGEQKRDLVDESFRGAGTEAFTGDHSTLTVVDPMRVDMCNISFHGVHERVPLPPATDTIGSDYFLMHLVHDAALPGVLHNRNIVNYYTGERRTDQGFAAYQTRFVKFFLSMLYFNHLYDVMARTGDALLDDRLRVRAGALAELVRDSTRLDRSGNIDRLDRLDAAYRRLGGRYAEFAEALVPRRERLLDEARQDIEDFALLIEAWEPLMDAGRTTHLTPAPGRPARDPR</sequence>
<dbReference type="RefSeq" id="WP_209339286.1">
    <property type="nucleotide sequence ID" value="NZ_JAGIQL010000023.1"/>
</dbReference>
<keyword evidence="2" id="KW-1185">Reference proteome</keyword>
<gene>
    <name evidence="1" type="ORF">JFN87_08400</name>
</gene>
<evidence type="ECO:0000313" key="2">
    <source>
        <dbReference type="Proteomes" id="UP000670475"/>
    </source>
</evidence>
<dbReference type="Pfam" id="PF19787">
    <property type="entry name" value="DUF6271"/>
    <property type="match status" value="1"/>
</dbReference>